<feature type="non-terminal residue" evidence="1">
    <location>
        <position position="1"/>
    </location>
</feature>
<protein>
    <submittedName>
        <fullName evidence="1">Uncharacterized protein</fullName>
    </submittedName>
</protein>
<gene>
    <name evidence="1" type="ORF">LCGC14_1870430</name>
</gene>
<organism evidence="1">
    <name type="scientific">marine sediment metagenome</name>
    <dbReference type="NCBI Taxonomy" id="412755"/>
    <lineage>
        <taxon>unclassified sequences</taxon>
        <taxon>metagenomes</taxon>
        <taxon>ecological metagenomes</taxon>
    </lineage>
</organism>
<evidence type="ECO:0000313" key="1">
    <source>
        <dbReference type="EMBL" id="KKL93858.1"/>
    </source>
</evidence>
<comment type="caution">
    <text evidence="1">The sequence shown here is derived from an EMBL/GenBank/DDBJ whole genome shotgun (WGS) entry which is preliminary data.</text>
</comment>
<dbReference type="EMBL" id="LAZR01019079">
    <property type="protein sequence ID" value="KKL93858.1"/>
    <property type="molecule type" value="Genomic_DNA"/>
</dbReference>
<name>A0A0F9G590_9ZZZZ</name>
<dbReference type="AlphaFoldDB" id="A0A0F9G590"/>
<sequence>FPEYYFDDNYLKIELIKEIRKKEI</sequence>
<accession>A0A0F9G590</accession>
<proteinExistence type="predicted"/>
<reference evidence="1" key="1">
    <citation type="journal article" date="2015" name="Nature">
        <title>Complex archaea that bridge the gap between prokaryotes and eukaryotes.</title>
        <authorList>
            <person name="Spang A."/>
            <person name="Saw J.H."/>
            <person name="Jorgensen S.L."/>
            <person name="Zaremba-Niedzwiedzka K."/>
            <person name="Martijn J."/>
            <person name="Lind A.E."/>
            <person name="van Eijk R."/>
            <person name="Schleper C."/>
            <person name="Guy L."/>
            <person name="Ettema T.J."/>
        </authorList>
    </citation>
    <scope>NUCLEOTIDE SEQUENCE</scope>
</reference>